<dbReference type="InterPro" id="IPR051941">
    <property type="entry name" value="BG_Antigen-Binding_Lectin"/>
</dbReference>
<comment type="similarity">
    <text evidence="2">Belongs to the fucolectin family.</text>
</comment>
<feature type="domain" description="F5/8 type C" evidence="10">
    <location>
        <begin position="202"/>
        <end position="282"/>
    </location>
</feature>
<dbReference type="AlphaFoldDB" id="A0AAW1BLE4"/>
<comment type="caution">
    <text evidence="11">The sequence shown here is derived from an EMBL/GenBank/DDBJ whole genome shotgun (WGS) entry which is preliminary data.</text>
</comment>
<name>A0AAW1BLE4_CROAD</name>
<dbReference type="EMBL" id="JAOTOJ010000003">
    <property type="protein sequence ID" value="KAK9402820.1"/>
    <property type="molecule type" value="Genomic_DNA"/>
</dbReference>
<evidence type="ECO:0000259" key="10">
    <source>
        <dbReference type="PROSITE" id="PS50022"/>
    </source>
</evidence>
<comment type="function">
    <text evidence="1">Acts as a defensive agent. Recognizes blood group fucosylated oligosaccharides including A, B, H and Lewis B-type antigens. Does not recognize Lewis A antigen and has low affinity for monovalent haptens.</text>
</comment>
<dbReference type="GO" id="GO:0010185">
    <property type="term" value="P:regulation of cellular defense response"/>
    <property type="evidence" value="ECO:0007669"/>
    <property type="project" value="UniProtKB-ARBA"/>
</dbReference>
<evidence type="ECO:0000256" key="5">
    <source>
        <dbReference type="ARBA" id="ARBA00022734"/>
    </source>
</evidence>
<dbReference type="InterPro" id="IPR000421">
    <property type="entry name" value="FA58C"/>
</dbReference>
<feature type="compositionally biased region" description="Basic residues" evidence="8">
    <location>
        <begin position="417"/>
        <end position="427"/>
    </location>
</feature>
<evidence type="ECO:0000313" key="11">
    <source>
        <dbReference type="EMBL" id="KAK9402820.1"/>
    </source>
</evidence>
<evidence type="ECO:0000256" key="6">
    <source>
        <dbReference type="ARBA" id="ARBA00022837"/>
    </source>
</evidence>
<feature type="domain" description="F5/8 type C" evidence="10">
    <location>
        <begin position="48"/>
        <end position="123"/>
    </location>
</feature>
<dbReference type="SUPFAM" id="SSF49785">
    <property type="entry name" value="Galactose-binding domain-like"/>
    <property type="match status" value="2"/>
</dbReference>
<evidence type="ECO:0000256" key="1">
    <source>
        <dbReference type="ARBA" id="ARBA00002219"/>
    </source>
</evidence>
<keyword evidence="7" id="KW-1015">Disulfide bond</keyword>
<feature type="chain" id="PRO_5043945817" description="F5/8 type C domain-containing protein" evidence="9">
    <location>
        <begin position="46"/>
        <end position="552"/>
    </location>
</feature>
<reference evidence="11 12" key="1">
    <citation type="journal article" date="2024" name="Proc. Natl. Acad. Sci. U.S.A.">
        <title>The genetic regulatory architecture and epigenomic basis for age-related changes in rattlesnake venom.</title>
        <authorList>
            <person name="Hogan M.P."/>
            <person name="Holding M.L."/>
            <person name="Nystrom G.S."/>
            <person name="Colston T.J."/>
            <person name="Bartlett D.A."/>
            <person name="Mason A.J."/>
            <person name="Ellsworth S.A."/>
            <person name="Rautsaw R.M."/>
            <person name="Lawrence K.C."/>
            <person name="Strickland J.L."/>
            <person name="He B."/>
            <person name="Fraser P."/>
            <person name="Margres M.J."/>
            <person name="Gilbert D.M."/>
            <person name="Gibbs H.L."/>
            <person name="Parkinson C.L."/>
            <person name="Rokyta D.R."/>
        </authorList>
    </citation>
    <scope>NUCLEOTIDE SEQUENCE [LARGE SCALE GENOMIC DNA]</scope>
    <source>
        <strain evidence="11">DRR0105</strain>
    </source>
</reference>
<dbReference type="PANTHER" id="PTHR45713:SF11">
    <property type="entry name" value="FUCOLECTIN TACHYLECTIN-4 PENTRAXIN-1 DOMAIN-CONTAINING PROTEIN"/>
    <property type="match status" value="1"/>
</dbReference>
<dbReference type="PANTHER" id="PTHR45713">
    <property type="entry name" value="FTP DOMAIN-CONTAINING PROTEIN"/>
    <property type="match status" value="1"/>
</dbReference>
<keyword evidence="5" id="KW-0430">Lectin</keyword>
<dbReference type="PROSITE" id="PS50022">
    <property type="entry name" value="FA58C_3"/>
    <property type="match status" value="2"/>
</dbReference>
<gene>
    <name evidence="11" type="ORF">NXF25_007647</name>
</gene>
<dbReference type="Proteomes" id="UP001474421">
    <property type="component" value="Unassembled WGS sequence"/>
</dbReference>
<keyword evidence="4" id="KW-0479">Metal-binding</keyword>
<keyword evidence="12" id="KW-1185">Reference proteome</keyword>
<evidence type="ECO:0000256" key="2">
    <source>
        <dbReference type="ARBA" id="ARBA00010147"/>
    </source>
</evidence>
<organism evidence="11 12">
    <name type="scientific">Crotalus adamanteus</name>
    <name type="common">Eastern diamondback rattlesnake</name>
    <dbReference type="NCBI Taxonomy" id="8729"/>
    <lineage>
        <taxon>Eukaryota</taxon>
        <taxon>Metazoa</taxon>
        <taxon>Chordata</taxon>
        <taxon>Craniata</taxon>
        <taxon>Vertebrata</taxon>
        <taxon>Euteleostomi</taxon>
        <taxon>Lepidosauria</taxon>
        <taxon>Squamata</taxon>
        <taxon>Bifurcata</taxon>
        <taxon>Unidentata</taxon>
        <taxon>Episquamata</taxon>
        <taxon>Toxicofera</taxon>
        <taxon>Serpentes</taxon>
        <taxon>Colubroidea</taxon>
        <taxon>Viperidae</taxon>
        <taxon>Crotalinae</taxon>
        <taxon>Crotalus</taxon>
    </lineage>
</organism>
<evidence type="ECO:0000256" key="8">
    <source>
        <dbReference type="SAM" id="MobiDB-lite"/>
    </source>
</evidence>
<dbReference type="Gene3D" id="2.60.120.260">
    <property type="entry name" value="Galactose-binding domain-like"/>
    <property type="match status" value="2"/>
</dbReference>
<protein>
    <recommendedName>
        <fullName evidence="10">F5/8 type C domain-containing protein</fullName>
    </recommendedName>
</protein>
<dbReference type="SMART" id="SM00607">
    <property type="entry name" value="FTP"/>
    <property type="match status" value="2"/>
</dbReference>
<evidence type="ECO:0000256" key="7">
    <source>
        <dbReference type="ARBA" id="ARBA00023157"/>
    </source>
</evidence>
<evidence type="ECO:0000256" key="4">
    <source>
        <dbReference type="ARBA" id="ARBA00022723"/>
    </source>
</evidence>
<dbReference type="GO" id="GO:0046872">
    <property type="term" value="F:metal ion binding"/>
    <property type="evidence" value="ECO:0007669"/>
    <property type="project" value="UniProtKB-KW"/>
</dbReference>
<comment type="subunit">
    <text evidence="3">Homotrimer.</text>
</comment>
<accession>A0AAW1BLE4</accession>
<dbReference type="GO" id="GO:0042806">
    <property type="term" value="F:fucose binding"/>
    <property type="evidence" value="ECO:0007669"/>
    <property type="project" value="UniProtKB-ARBA"/>
</dbReference>
<evidence type="ECO:0000256" key="3">
    <source>
        <dbReference type="ARBA" id="ARBA00011233"/>
    </source>
</evidence>
<evidence type="ECO:0000313" key="12">
    <source>
        <dbReference type="Proteomes" id="UP001474421"/>
    </source>
</evidence>
<dbReference type="GO" id="GO:0001868">
    <property type="term" value="P:regulation of complement activation, lectin pathway"/>
    <property type="evidence" value="ECO:0007669"/>
    <property type="project" value="UniProtKB-ARBA"/>
</dbReference>
<keyword evidence="6" id="KW-0106">Calcium</keyword>
<feature type="region of interest" description="Disordered" evidence="8">
    <location>
        <begin position="417"/>
        <end position="438"/>
    </location>
</feature>
<sequence length="552" mass="60378">MPTSLKRSSCEIHPHFVGQVRDSRTMLLTWMWLPVLGLLAGQGEAQSCRPDLIGVATNVARGRPAFQSSTFPSQFNSVASKAVDGNCSRHWIGQNTCTHTKRERGPWWYVDLGSRYSISSVVVKNQADCCGERLRGAEIRVAGCTPNCGLSNLLCGRITDTHLGSISTISCDSRRDARTMLLTWMWLPVLGLLAGQGEAQSCRPDLIGVATNVARGRPAFQSSTFPSQFNSVASKAVDGNCSGRWIGQNTCTHTKRERGPWWYVDLGSRYAISSVVVKNRADCCGERLQGAEIRVGNFVSNHGKNNPLCGRITDTRLGSISTISCNGRVGRYVTVTVPGRTVSLALCEVEVYGTRVLSQENWVPEVSVLIPLSWPQKGMRQTRFHSRDEEATENGLSLPARQLQLCRGCFPAMRNKLRQRPPPHTHTTRPFGHQKPVLRRGSRATVARQLVTLLVTEEKVPWERRAEGWRGLPSLWCPPANTRGASRVLRGHQAGKAAIWEGFWAGVSGGVPRTASCYATDGRFGGRWGTCLNGGGGSCHCKGKGGGLDKLL</sequence>
<evidence type="ECO:0000256" key="9">
    <source>
        <dbReference type="SAM" id="SignalP"/>
    </source>
</evidence>
<keyword evidence="9" id="KW-0732">Signal</keyword>
<proteinExistence type="inferred from homology"/>
<dbReference type="Pfam" id="PF22633">
    <property type="entry name" value="F5_F8_type_C_2"/>
    <property type="match status" value="2"/>
</dbReference>
<dbReference type="InterPro" id="IPR008979">
    <property type="entry name" value="Galactose-bd-like_sf"/>
</dbReference>
<feature type="signal peptide" evidence="9">
    <location>
        <begin position="1"/>
        <end position="45"/>
    </location>
</feature>
<dbReference type="InterPro" id="IPR006585">
    <property type="entry name" value="FTP1"/>
</dbReference>